<sequence length="651" mass="69657">MHHTAEAVVARLLADDAPPFALLHRRTPGRAPDTVEVLLGPVGEVERLTDIPLPTGAPKDGAPVADALALVPFRQIRERGFEVRDDGTPLAVLRPRESYELPLAEAIEALPAHRVRVEDGAFDVADEAYASIVSRVLEDEIGTGEGANFVIRRTFRGEIPGFGRGDALALFRRLLAGERGAYWTYVVRLPDGRTLVGASPEVHVRMSGGTVVMNPISGTYRYPESGPSAEGLLDFLHDRKEVEELSMVVDEELKMMCTVGDMGGTVIGPRLREMAHLAHTEYELRGRSSLDVREVLRETMFAATVTGSPVQNACRVIERYEPLGPDGAGRGYYAGALALIGRDGGGAQTLDSPILIRTADISPGGSLKVAVGATLVRHSDPYGEVAETHAKAAGVLTALGVRPAPVRPKGQGPRPRLADDPRVRAALDARRADLAPFWLRMQQTPSSADGPLAGGLCGHALVIDAEDTFTAMLAHLLRTSGLTVTVRRYDEPGVREAALAHRGPVVLGPGPGDPGDAADPKMRFLRSLTAELVAGHRHGLLGVCLGNELIAAELGLEIVRKDVPFQGAQERIDFFGREETVGFYNTFTARCDEAAEAELAMHRVELSRDPVTGEVHALRGPGFAGVQFHPESVLSRDGAALVAELLAAVLV</sequence>
<feature type="domain" description="Glutamine amidotransferase" evidence="5">
    <location>
        <begin position="461"/>
        <end position="644"/>
    </location>
</feature>
<keyword evidence="8" id="KW-1185">Reference proteome</keyword>
<evidence type="ECO:0000259" key="6">
    <source>
        <dbReference type="Pfam" id="PF00425"/>
    </source>
</evidence>
<dbReference type="PANTHER" id="PTHR11236:SF49">
    <property type="entry name" value="ANTHRANILATE SYNTHASE COMPONENT 1"/>
    <property type="match status" value="1"/>
</dbReference>
<name>A0ABS6CLV6_9ACTN</name>
<reference evidence="7 8" key="1">
    <citation type="submission" date="2021-06" db="EMBL/GenBank/DDBJ databases">
        <authorList>
            <person name="Pan X."/>
        </authorList>
    </citation>
    <scope>NUCLEOTIDE SEQUENCE [LARGE SCALE GENOMIC DNA]</scope>
    <source>
        <strain evidence="7 8">4503</strain>
    </source>
</reference>
<dbReference type="CDD" id="cd01743">
    <property type="entry name" value="GATase1_Anthranilate_Synthase"/>
    <property type="match status" value="1"/>
</dbReference>
<evidence type="ECO:0000256" key="3">
    <source>
        <dbReference type="ARBA" id="ARBA00023239"/>
    </source>
</evidence>
<dbReference type="InterPro" id="IPR006221">
    <property type="entry name" value="TrpG/PapA_dom"/>
</dbReference>
<dbReference type="RefSeq" id="WP_216344828.1">
    <property type="nucleotide sequence ID" value="NZ_JAHLEM010000361.1"/>
</dbReference>
<accession>A0ABS6CLV6</accession>
<evidence type="ECO:0000256" key="1">
    <source>
        <dbReference type="ARBA" id="ARBA00012266"/>
    </source>
</evidence>
<dbReference type="PROSITE" id="PS51273">
    <property type="entry name" value="GATASE_TYPE_1"/>
    <property type="match status" value="1"/>
</dbReference>
<dbReference type="Pfam" id="PF00425">
    <property type="entry name" value="Chorismate_bind"/>
    <property type="match status" value="1"/>
</dbReference>
<dbReference type="PANTHER" id="PTHR11236">
    <property type="entry name" value="AMINOBENZOATE/ANTHRANILATE SYNTHASE"/>
    <property type="match status" value="1"/>
</dbReference>
<gene>
    <name evidence="7" type="ORF">KN815_28870</name>
</gene>
<keyword evidence="3" id="KW-0456">Lyase</keyword>
<comment type="caution">
    <text evidence="7">The sequence shown here is derived from an EMBL/GenBank/DDBJ whole genome shotgun (WGS) entry which is preliminary data.</text>
</comment>
<dbReference type="Pfam" id="PF00117">
    <property type="entry name" value="GATase"/>
    <property type="match status" value="1"/>
</dbReference>
<dbReference type="InterPro" id="IPR017926">
    <property type="entry name" value="GATASE"/>
</dbReference>
<dbReference type="InterPro" id="IPR015890">
    <property type="entry name" value="Chorismate_C"/>
</dbReference>
<organism evidence="7 8">
    <name type="scientific">Streptomyces niphimycinicus</name>
    <dbReference type="NCBI Taxonomy" id="2842201"/>
    <lineage>
        <taxon>Bacteria</taxon>
        <taxon>Bacillati</taxon>
        <taxon>Actinomycetota</taxon>
        <taxon>Actinomycetes</taxon>
        <taxon>Kitasatosporales</taxon>
        <taxon>Streptomycetaceae</taxon>
        <taxon>Streptomyces</taxon>
    </lineage>
</organism>
<protein>
    <recommendedName>
        <fullName evidence="1">anthranilate synthase</fullName>
        <ecNumber evidence="1">4.1.3.27</ecNumber>
    </recommendedName>
</protein>
<comment type="catalytic activity">
    <reaction evidence="4">
        <text>chorismate + L-glutamine = anthranilate + pyruvate + L-glutamate + H(+)</text>
        <dbReference type="Rhea" id="RHEA:21732"/>
        <dbReference type="ChEBI" id="CHEBI:15361"/>
        <dbReference type="ChEBI" id="CHEBI:15378"/>
        <dbReference type="ChEBI" id="CHEBI:16567"/>
        <dbReference type="ChEBI" id="CHEBI:29748"/>
        <dbReference type="ChEBI" id="CHEBI:29985"/>
        <dbReference type="ChEBI" id="CHEBI:58359"/>
        <dbReference type="EC" id="4.1.3.27"/>
    </reaction>
</comment>
<dbReference type="Proteomes" id="UP000720508">
    <property type="component" value="Unassembled WGS sequence"/>
</dbReference>
<proteinExistence type="predicted"/>
<dbReference type="InterPro" id="IPR019999">
    <property type="entry name" value="Anth_synth_I-like"/>
</dbReference>
<dbReference type="EC" id="4.1.3.27" evidence="1"/>
<evidence type="ECO:0000256" key="4">
    <source>
        <dbReference type="ARBA" id="ARBA00047683"/>
    </source>
</evidence>
<dbReference type="EMBL" id="JAHLEM010000361">
    <property type="protein sequence ID" value="MBU3867924.1"/>
    <property type="molecule type" value="Genomic_DNA"/>
</dbReference>
<feature type="domain" description="Chorismate-utilising enzyme C-terminal" evidence="6">
    <location>
        <begin position="127"/>
        <end position="391"/>
    </location>
</feature>
<evidence type="ECO:0000313" key="8">
    <source>
        <dbReference type="Proteomes" id="UP000720508"/>
    </source>
</evidence>
<keyword evidence="2" id="KW-0315">Glutamine amidotransferase</keyword>
<evidence type="ECO:0000256" key="2">
    <source>
        <dbReference type="ARBA" id="ARBA00022962"/>
    </source>
</evidence>
<evidence type="ECO:0000313" key="7">
    <source>
        <dbReference type="EMBL" id="MBU3867924.1"/>
    </source>
</evidence>
<evidence type="ECO:0000259" key="5">
    <source>
        <dbReference type="Pfam" id="PF00117"/>
    </source>
</evidence>